<evidence type="ECO:0000256" key="5">
    <source>
        <dbReference type="ARBA" id="ARBA00022801"/>
    </source>
</evidence>
<evidence type="ECO:0008006" key="14">
    <source>
        <dbReference type="Google" id="ProtNLM"/>
    </source>
</evidence>
<dbReference type="Pfam" id="PF01431">
    <property type="entry name" value="Peptidase_M13"/>
    <property type="match status" value="1"/>
</dbReference>
<feature type="domain" description="Peptidase M13 C-terminal" evidence="10">
    <location>
        <begin position="499"/>
        <end position="572"/>
    </location>
</feature>
<dbReference type="AlphaFoldDB" id="A0A8R1HLL3"/>
<evidence type="ECO:0000256" key="1">
    <source>
        <dbReference type="ARBA" id="ARBA00001947"/>
    </source>
</evidence>
<feature type="region of interest" description="Disordered" evidence="8">
    <location>
        <begin position="1"/>
        <end position="41"/>
    </location>
</feature>
<keyword evidence="4" id="KW-0479">Metal-binding</keyword>
<dbReference type="PANTHER" id="PTHR11733">
    <property type="entry name" value="ZINC METALLOPROTEASE FAMILY M13 NEPRILYSIN-RELATED"/>
    <property type="match status" value="1"/>
</dbReference>
<comment type="cofactor">
    <cofactor evidence="1">
        <name>Zn(2+)</name>
        <dbReference type="ChEBI" id="CHEBI:29105"/>
    </cofactor>
</comment>
<evidence type="ECO:0000256" key="2">
    <source>
        <dbReference type="ARBA" id="ARBA00007357"/>
    </source>
</evidence>
<reference evidence="13" key="1">
    <citation type="submission" date="2010-08" db="EMBL/GenBank/DDBJ databases">
        <authorList>
            <consortium name="Caenorhabditis japonica Sequencing Consortium"/>
            <person name="Wilson R.K."/>
        </authorList>
    </citation>
    <scope>NUCLEOTIDE SEQUENCE [LARGE SCALE GENOMIC DNA]</scope>
    <source>
        <strain evidence="13">DF5081</strain>
    </source>
</reference>
<dbReference type="GO" id="GO:0004222">
    <property type="term" value="F:metalloendopeptidase activity"/>
    <property type="evidence" value="ECO:0007669"/>
    <property type="project" value="InterPro"/>
</dbReference>
<dbReference type="InterPro" id="IPR024079">
    <property type="entry name" value="MetalloPept_cat_dom_sf"/>
</dbReference>
<protein>
    <recommendedName>
        <fullName evidence="14">Peptidase M13 N-terminal domain-containing protein</fullName>
    </recommendedName>
</protein>
<feature type="domain" description="Peptidase M13 N-terminal" evidence="11">
    <location>
        <begin position="202"/>
        <end position="450"/>
    </location>
</feature>
<evidence type="ECO:0000313" key="13">
    <source>
        <dbReference type="Proteomes" id="UP000005237"/>
    </source>
</evidence>
<name>A0A8R1HLL3_CAEJA</name>
<dbReference type="PROSITE" id="PS51885">
    <property type="entry name" value="NEPRILYSIN"/>
    <property type="match status" value="1"/>
</dbReference>
<evidence type="ECO:0000256" key="3">
    <source>
        <dbReference type="ARBA" id="ARBA00022670"/>
    </source>
</evidence>
<dbReference type="InterPro" id="IPR008753">
    <property type="entry name" value="Peptidase_M13_N"/>
</dbReference>
<feature type="transmembrane region" description="Helical" evidence="9">
    <location>
        <begin position="48"/>
        <end position="70"/>
    </location>
</feature>
<dbReference type="InterPro" id="IPR018497">
    <property type="entry name" value="Peptidase_M13_C"/>
</dbReference>
<dbReference type="Gene3D" id="1.10.1380.10">
    <property type="entry name" value="Neutral endopeptidase , domain2"/>
    <property type="match status" value="1"/>
</dbReference>
<evidence type="ECO:0000256" key="9">
    <source>
        <dbReference type="SAM" id="Phobius"/>
    </source>
</evidence>
<dbReference type="EnsemblMetazoa" id="CJA05188.1">
    <property type="protein sequence ID" value="CJA05188.1"/>
    <property type="gene ID" value="WBGene00124392"/>
</dbReference>
<dbReference type="PANTHER" id="PTHR11733:SF185">
    <property type="entry name" value="NEPRILYSIN METALLOPEPTIDASE FAMILY"/>
    <property type="match status" value="1"/>
</dbReference>
<keyword evidence="9" id="KW-1133">Transmembrane helix</keyword>
<dbReference type="GO" id="GO:0046872">
    <property type="term" value="F:metal ion binding"/>
    <property type="evidence" value="ECO:0007669"/>
    <property type="project" value="UniProtKB-KW"/>
</dbReference>
<accession>A0A8R1HLL3</accession>
<keyword evidence="5" id="KW-0378">Hydrolase</keyword>
<keyword evidence="7" id="KW-0482">Metalloprotease</keyword>
<dbReference type="InterPro" id="IPR042089">
    <property type="entry name" value="Peptidase_M13_dom_2"/>
</dbReference>
<evidence type="ECO:0000256" key="7">
    <source>
        <dbReference type="ARBA" id="ARBA00023049"/>
    </source>
</evidence>
<organism evidence="12 13">
    <name type="scientific">Caenorhabditis japonica</name>
    <dbReference type="NCBI Taxonomy" id="281687"/>
    <lineage>
        <taxon>Eukaryota</taxon>
        <taxon>Metazoa</taxon>
        <taxon>Ecdysozoa</taxon>
        <taxon>Nematoda</taxon>
        <taxon>Chromadorea</taxon>
        <taxon>Rhabditida</taxon>
        <taxon>Rhabditina</taxon>
        <taxon>Rhabditomorpha</taxon>
        <taxon>Rhabditoidea</taxon>
        <taxon>Rhabditidae</taxon>
        <taxon>Peloderinae</taxon>
        <taxon>Caenorhabditis</taxon>
    </lineage>
</organism>
<evidence type="ECO:0000256" key="8">
    <source>
        <dbReference type="SAM" id="MobiDB-lite"/>
    </source>
</evidence>
<evidence type="ECO:0000259" key="10">
    <source>
        <dbReference type="Pfam" id="PF01431"/>
    </source>
</evidence>
<proteinExistence type="inferred from homology"/>
<reference evidence="12" key="2">
    <citation type="submission" date="2022-06" db="UniProtKB">
        <authorList>
            <consortium name="EnsemblMetazoa"/>
        </authorList>
    </citation>
    <scope>IDENTIFICATION</scope>
    <source>
        <strain evidence="12">DF5081</strain>
    </source>
</reference>
<dbReference type="SUPFAM" id="SSF55486">
    <property type="entry name" value="Metalloproteases ('zincins'), catalytic domain"/>
    <property type="match status" value="1"/>
</dbReference>
<evidence type="ECO:0000256" key="4">
    <source>
        <dbReference type="ARBA" id="ARBA00022723"/>
    </source>
</evidence>
<keyword evidence="3" id="KW-0645">Protease</keyword>
<evidence type="ECO:0000256" key="6">
    <source>
        <dbReference type="ARBA" id="ARBA00022833"/>
    </source>
</evidence>
<dbReference type="GO" id="GO:0005886">
    <property type="term" value="C:plasma membrane"/>
    <property type="evidence" value="ECO:0007669"/>
    <property type="project" value="TreeGrafter"/>
</dbReference>
<dbReference type="Gene3D" id="3.40.390.10">
    <property type="entry name" value="Collagenase (Catalytic Domain)"/>
    <property type="match status" value="1"/>
</dbReference>
<dbReference type="GO" id="GO:0016485">
    <property type="term" value="P:protein processing"/>
    <property type="evidence" value="ECO:0007669"/>
    <property type="project" value="TreeGrafter"/>
</dbReference>
<evidence type="ECO:0000259" key="11">
    <source>
        <dbReference type="Pfam" id="PF05649"/>
    </source>
</evidence>
<dbReference type="Pfam" id="PF05649">
    <property type="entry name" value="Peptidase_M13_N"/>
    <property type="match status" value="1"/>
</dbReference>
<evidence type="ECO:0000313" key="12">
    <source>
        <dbReference type="EnsemblMetazoa" id="CJA05188.1"/>
    </source>
</evidence>
<comment type="similarity">
    <text evidence="2">Belongs to the peptidase M13 family.</text>
</comment>
<dbReference type="InterPro" id="IPR000718">
    <property type="entry name" value="Peptidase_M13"/>
</dbReference>
<dbReference type="Proteomes" id="UP000005237">
    <property type="component" value="Unassembled WGS sequence"/>
</dbReference>
<keyword evidence="9" id="KW-0812">Transmembrane</keyword>
<keyword evidence="13" id="KW-1185">Reference proteome</keyword>
<keyword evidence="9" id="KW-0472">Membrane</keyword>
<sequence>MADHPITSKSQRSQSEKSKKSKKSDELPKIPQMPAGTEEQSRPTPCTVLAVVVTLFILILLIFALGQFGFHEESDFKWDHNWMAPVRKRLNQPCTSLECVRYAAQLFAQMDMTIQPCVDFHTHVCSGFNPQKRRLEHIFKLIEPHDKNVEHREAATIVYKMFSKCVKERQLGLADGWKSIILPRNAHHLDFPILTTSSYPSSNSSELTALIIHISAHFPENIGGFLSIQPSQDSEFSLFVVKPNVKIPTEFEYRNVLEILLKPRDVIIDVQEVERTLTDVMRLQKRLQDIPFSTEHSVVELSKIQKSLDFIDWKLLVDSWYPSNSSTNTLADKIYGFDSKYYETVSTVISEYPHETLLNLLILHFSYEMLRTQISAEREQACLLQVSSVAPGRILIQGSAEEEGLEKLTGMLKTVKQHLRTSLANLKWMDRSGMDEAQRKFNRTEFRFGFDGANEIEELKFPPNSSYFSMLQLVLRWGTRKMFESIAEDRETVFLNTEAFYHVEKNRITISRALLHYPFISARLPEYINFATISARIVPQLIHVFDERGRFYDSEGVYRDWWSQKTNEHFRMIIACFDNFMQDVLGVAISIGLNAYNSTVSPYEVLPGKQNSSDIALFFYSLVNTMCESDGTRVNEALVNVPQFDQEFKCKRKSLSTSVENKLDIKCKLAA</sequence>
<keyword evidence="6" id="KW-0862">Zinc</keyword>
<feature type="compositionally biased region" description="Basic and acidic residues" evidence="8">
    <location>
        <begin position="14"/>
        <end position="28"/>
    </location>
</feature>